<evidence type="ECO:0000313" key="1">
    <source>
        <dbReference type="EMBL" id="TJZ77584.1"/>
    </source>
</evidence>
<dbReference type="PANTHER" id="PTHR35175">
    <property type="entry name" value="DUF1289 DOMAIN-CONTAINING PROTEIN"/>
    <property type="match status" value="1"/>
</dbReference>
<evidence type="ECO:0000313" key="2">
    <source>
        <dbReference type="Proteomes" id="UP000310016"/>
    </source>
</evidence>
<sequence>MSTSSPSASPVPSPCVALCRLDEDGVCVGCRRTVDEIAAWSGMDDDAKAAVWQRLRALPPVVRKRCTRCGADFSCGSGGRDGGCWCADLPPAMPLPGAGDCLCPACLEAEIARRSAGRRPTAG</sequence>
<dbReference type="RefSeq" id="WP_136772058.1">
    <property type="nucleotide sequence ID" value="NZ_CP156074.1"/>
</dbReference>
<gene>
    <name evidence="1" type="ORF">FAZ21_04475</name>
</gene>
<name>A0A4U0QN87_9NEIS</name>
<accession>A0A4U0QN87</accession>
<comment type="caution">
    <text evidence="1">The sequence shown here is derived from an EMBL/GenBank/DDBJ whole genome shotgun (WGS) entry which is preliminary data.</text>
</comment>
<dbReference type="InterPro" id="IPR010710">
    <property type="entry name" value="DUF1289"/>
</dbReference>
<keyword evidence="2" id="KW-1185">Reference proteome</keyword>
<dbReference type="PANTHER" id="PTHR35175:SF2">
    <property type="entry name" value="DUF1289 DOMAIN-CONTAINING PROTEIN"/>
    <property type="match status" value="1"/>
</dbReference>
<reference evidence="1 2" key="1">
    <citation type="submission" date="2019-04" db="EMBL/GenBank/DDBJ databases">
        <title>Chitiniphilus eburnea sp. nov., a novel chitinolytic bacterium isolated from aquaculture sludge.</title>
        <authorList>
            <person name="Sheng M."/>
        </authorList>
    </citation>
    <scope>NUCLEOTIDE SEQUENCE [LARGE SCALE GENOMIC DNA]</scope>
    <source>
        <strain evidence="1 2">HX-2-15</strain>
    </source>
</reference>
<protein>
    <submittedName>
        <fullName evidence="1">DUF1289 domain-containing protein</fullName>
    </submittedName>
</protein>
<dbReference type="Pfam" id="PF06945">
    <property type="entry name" value="DUF1289"/>
    <property type="match status" value="1"/>
</dbReference>
<organism evidence="1 2">
    <name type="scientific">Chitiniphilus eburneus</name>
    <dbReference type="NCBI Taxonomy" id="2571148"/>
    <lineage>
        <taxon>Bacteria</taxon>
        <taxon>Pseudomonadati</taxon>
        <taxon>Pseudomonadota</taxon>
        <taxon>Betaproteobacteria</taxon>
        <taxon>Neisseriales</taxon>
        <taxon>Chitinibacteraceae</taxon>
        <taxon>Chitiniphilus</taxon>
    </lineage>
</organism>
<proteinExistence type="predicted"/>
<dbReference type="Proteomes" id="UP000310016">
    <property type="component" value="Unassembled WGS sequence"/>
</dbReference>
<dbReference type="AlphaFoldDB" id="A0A4U0QN87"/>
<dbReference type="EMBL" id="SUMF01000002">
    <property type="protein sequence ID" value="TJZ77584.1"/>
    <property type="molecule type" value="Genomic_DNA"/>
</dbReference>
<dbReference type="OrthoDB" id="8911262at2"/>